<comment type="function">
    <text evidence="4">Part of the endoplasmic reticulum membrane protein complex (EMC) that enables the energy-independent insertion into endoplasmic reticulum membranes of newly synthesized membrane proteins.</text>
</comment>
<evidence type="ECO:0000256" key="3">
    <source>
        <dbReference type="PROSITE-ProRule" id="PRU00339"/>
    </source>
</evidence>
<feature type="domain" description="EMC2 TPR-like" evidence="5">
    <location>
        <begin position="89"/>
        <end position="197"/>
    </location>
</feature>
<feature type="repeat" description="TPR" evidence="3">
    <location>
        <begin position="86"/>
        <end position="119"/>
    </location>
</feature>
<organism evidence="6 7">
    <name type="scientific">Rhizophlyctis rosea</name>
    <dbReference type="NCBI Taxonomy" id="64517"/>
    <lineage>
        <taxon>Eukaryota</taxon>
        <taxon>Fungi</taxon>
        <taxon>Fungi incertae sedis</taxon>
        <taxon>Chytridiomycota</taxon>
        <taxon>Chytridiomycota incertae sedis</taxon>
        <taxon>Chytridiomycetes</taxon>
        <taxon>Rhizophlyctidales</taxon>
        <taxon>Rhizophlyctidaceae</taxon>
        <taxon>Rhizophlyctis</taxon>
    </lineage>
</organism>
<feature type="repeat" description="TPR" evidence="3">
    <location>
        <begin position="154"/>
        <end position="187"/>
    </location>
</feature>
<keyword evidence="1" id="KW-0677">Repeat</keyword>
<dbReference type="Proteomes" id="UP001212841">
    <property type="component" value="Unassembled WGS sequence"/>
</dbReference>
<dbReference type="PROSITE" id="PS50005">
    <property type="entry name" value="TPR"/>
    <property type="match status" value="2"/>
</dbReference>
<evidence type="ECO:0000256" key="2">
    <source>
        <dbReference type="ARBA" id="ARBA00022803"/>
    </source>
</evidence>
<keyword evidence="4" id="KW-0472">Membrane</keyword>
<keyword evidence="4" id="KW-0256">Endoplasmic reticulum</keyword>
<dbReference type="GO" id="GO:0072546">
    <property type="term" value="C:EMC complex"/>
    <property type="evidence" value="ECO:0007669"/>
    <property type="project" value="UniProtKB-UniRule"/>
</dbReference>
<sequence length="302" mass="33221">MTTLSTAAARQKLASLRTTDSQTPLTYPPSEIHALGTHLLTLSLPDPEHYALLEQTFTAALDTGNIPSAESLLQKISTRFPFDTSIRTQRLYGLLNEATGNFDKAAEIYETALKQDESNIAILKRLVAILVERGQRHEAIIRLKTYADTFMQDTECWSQLASLYLSENMYEQAAFCYEELLMLKPQNHLYYIRYADLVATLGRWEVAVKYYCAALELTADNVRALYGLRAATAAVLGDGGVEGSKAKGVKSAAVVEAKTAPSVETLHALHKLAGDRLTALFEGQGKDGAELTTVVKSWLQAN</sequence>
<comment type="similarity">
    <text evidence="4">Belongs to the EMC2 family.</text>
</comment>
<dbReference type="Pfam" id="PF22890">
    <property type="entry name" value="TPR_EMC2"/>
    <property type="match status" value="1"/>
</dbReference>
<proteinExistence type="inferred from homology"/>
<keyword evidence="7" id="KW-1185">Reference proteome</keyword>
<dbReference type="InterPro" id="IPR011990">
    <property type="entry name" value="TPR-like_helical_dom_sf"/>
</dbReference>
<accession>A0AAD5X3E3</accession>
<evidence type="ECO:0000313" key="6">
    <source>
        <dbReference type="EMBL" id="KAJ3054435.1"/>
    </source>
</evidence>
<dbReference type="InterPro" id="IPR019734">
    <property type="entry name" value="TPR_rpt"/>
</dbReference>
<dbReference type="SUPFAM" id="SSF48452">
    <property type="entry name" value="TPR-like"/>
    <property type="match status" value="1"/>
</dbReference>
<comment type="caution">
    <text evidence="6">The sequence shown here is derived from an EMBL/GenBank/DDBJ whole genome shotgun (WGS) entry which is preliminary data.</text>
</comment>
<comment type="subcellular location">
    <subcellularLocation>
        <location evidence="4">Endoplasmic reticulum membrane</location>
        <topology evidence="4">Peripheral membrane protein</topology>
        <orientation evidence="4">Cytoplasmic side</orientation>
    </subcellularLocation>
</comment>
<dbReference type="Gene3D" id="1.25.40.10">
    <property type="entry name" value="Tetratricopeptide repeat domain"/>
    <property type="match status" value="1"/>
</dbReference>
<dbReference type="EMBL" id="JADGJD010000138">
    <property type="protein sequence ID" value="KAJ3054435.1"/>
    <property type="molecule type" value="Genomic_DNA"/>
</dbReference>
<dbReference type="InterPro" id="IPR039856">
    <property type="entry name" value="EMC2-like"/>
</dbReference>
<dbReference type="SMART" id="SM00028">
    <property type="entry name" value="TPR"/>
    <property type="match status" value="3"/>
</dbReference>
<evidence type="ECO:0000313" key="7">
    <source>
        <dbReference type="Proteomes" id="UP001212841"/>
    </source>
</evidence>
<keyword evidence="2 3" id="KW-0802">TPR repeat</keyword>
<evidence type="ECO:0000256" key="4">
    <source>
        <dbReference type="RuleBase" id="RU367091"/>
    </source>
</evidence>
<dbReference type="InterPro" id="IPR055217">
    <property type="entry name" value="TPR_EMC2"/>
</dbReference>
<protein>
    <recommendedName>
        <fullName evidence="4">ER membrane protein complex subunit 2</fullName>
    </recommendedName>
</protein>
<evidence type="ECO:0000256" key="1">
    <source>
        <dbReference type="ARBA" id="ARBA00022737"/>
    </source>
</evidence>
<dbReference type="AlphaFoldDB" id="A0AAD5X3E3"/>
<evidence type="ECO:0000259" key="5">
    <source>
        <dbReference type="Pfam" id="PF22890"/>
    </source>
</evidence>
<reference evidence="6" key="1">
    <citation type="submission" date="2020-05" db="EMBL/GenBank/DDBJ databases">
        <title>Phylogenomic resolution of chytrid fungi.</title>
        <authorList>
            <person name="Stajich J.E."/>
            <person name="Amses K."/>
            <person name="Simmons R."/>
            <person name="Seto K."/>
            <person name="Myers J."/>
            <person name="Bonds A."/>
            <person name="Quandt C.A."/>
            <person name="Barry K."/>
            <person name="Liu P."/>
            <person name="Grigoriev I."/>
            <person name="Longcore J.E."/>
            <person name="James T.Y."/>
        </authorList>
    </citation>
    <scope>NUCLEOTIDE SEQUENCE</scope>
    <source>
        <strain evidence="6">JEL0318</strain>
    </source>
</reference>
<name>A0AAD5X3E3_9FUNG</name>
<gene>
    <name evidence="6" type="primary">EMC2</name>
    <name evidence="6" type="ORF">HK097_001840</name>
</gene>
<comment type="subunit">
    <text evidence="4">Component of the ER membrane protein complex (EMC).</text>
</comment>
<dbReference type="PANTHER" id="PTHR12760">
    <property type="entry name" value="TETRATRICOPEPTIDE REPEAT PROTEIN"/>
    <property type="match status" value="1"/>
</dbReference>